<reference evidence="9" key="1">
    <citation type="submission" date="2023-11" db="EMBL/GenBank/DDBJ databases">
        <title>Genome assemblies of two species of porcelain crab, Petrolisthes cinctipes and Petrolisthes manimaculis (Anomura: Porcellanidae).</title>
        <authorList>
            <person name="Angst P."/>
        </authorList>
    </citation>
    <scope>NUCLEOTIDE SEQUENCE</scope>
    <source>
        <strain evidence="9">PB745_02</strain>
        <tissue evidence="9">Gill</tissue>
    </source>
</reference>
<keyword evidence="5" id="KW-0131">Cell cycle</keyword>
<feature type="coiled-coil region" evidence="6">
    <location>
        <begin position="256"/>
        <end position="318"/>
    </location>
</feature>
<accession>A0AAE1PN24</accession>
<evidence type="ECO:0000256" key="4">
    <source>
        <dbReference type="ARBA" id="ARBA00023212"/>
    </source>
</evidence>
<evidence type="ECO:0000313" key="10">
    <source>
        <dbReference type="Proteomes" id="UP001292094"/>
    </source>
</evidence>
<evidence type="ECO:0000256" key="3">
    <source>
        <dbReference type="ARBA" id="ARBA00023054"/>
    </source>
</evidence>
<proteinExistence type="predicted"/>
<feature type="compositionally biased region" description="Basic and acidic residues" evidence="7">
    <location>
        <begin position="223"/>
        <end position="241"/>
    </location>
</feature>
<feature type="region of interest" description="Disordered" evidence="7">
    <location>
        <begin position="525"/>
        <end position="594"/>
    </location>
</feature>
<dbReference type="Gene3D" id="2.170.210.20">
    <property type="entry name" value="Spindle assembly abnormal protein 6, N-terminal domain"/>
    <property type="match status" value="1"/>
</dbReference>
<keyword evidence="2" id="KW-0963">Cytoplasm</keyword>
<gene>
    <name evidence="9" type="ORF">Pmani_017107</name>
</gene>
<dbReference type="Pfam" id="PF16531">
    <property type="entry name" value="SAS-6_N"/>
    <property type="match status" value="1"/>
</dbReference>
<keyword evidence="4" id="KW-0206">Cytoskeleton</keyword>
<feature type="region of interest" description="Disordered" evidence="7">
    <location>
        <begin position="613"/>
        <end position="682"/>
    </location>
</feature>
<dbReference type="InterPro" id="IPR038558">
    <property type="entry name" value="SAS-6_N_sf"/>
</dbReference>
<evidence type="ECO:0000256" key="5">
    <source>
        <dbReference type="ARBA" id="ARBA00023306"/>
    </source>
</evidence>
<dbReference type="PANTHER" id="PTHR44281:SF2">
    <property type="entry name" value="SPINDLE ASSEMBLY ABNORMAL PROTEIN 6 HOMOLOG"/>
    <property type="match status" value="1"/>
</dbReference>
<evidence type="ECO:0000256" key="2">
    <source>
        <dbReference type="ARBA" id="ARBA00022490"/>
    </source>
</evidence>
<dbReference type="EMBL" id="JAWZYT010001520">
    <property type="protein sequence ID" value="KAK4311383.1"/>
    <property type="molecule type" value="Genomic_DNA"/>
</dbReference>
<feature type="region of interest" description="Disordered" evidence="7">
    <location>
        <begin position="219"/>
        <end position="241"/>
    </location>
</feature>
<dbReference type="PANTHER" id="PTHR44281">
    <property type="entry name" value="SPINDLE ASSEMBLY ABNORMAL PROTEIN 6 HOMOLOG"/>
    <property type="match status" value="1"/>
</dbReference>
<dbReference type="Proteomes" id="UP001292094">
    <property type="component" value="Unassembled WGS sequence"/>
</dbReference>
<dbReference type="GO" id="GO:0005813">
    <property type="term" value="C:centrosome"/>
    <property type="evidence" value="ECO:0007669"/>
    <property type="project" value="UniProtKB-SubCell"/>
</dbReference>
<evidence type="ECO:0000256" key="7">
    <source>
        <dbReference type="SAM" id="MobiDB-lite"/>
    </source>
</evidence>
<organism evidence="9 10">
    <name type="scientific">Petrolisthes manimaculis</name>
    <dbReference type="NCBI Taxonomy" id="1843537"/>
    <lineage>
        <taxon>Eukaryota</taxon>
        <taxon>Metazoa</taxon>
        <taxon>Ecdysozoa</taxon>
        <taxon>Arthropoda</taxon>
        <taxon>Crustacea</taxon>
        <taxon>Multicrustacea</taxon>
        <taxon>Malacostraca</taxon>
        <taxon>Eumalacostraca</taxon>
        <taxon>Eucarida</taxon>
        <taxon>Decapoda</taxon>
        <taxon>Pleocyemata</taxon>
        <taxon>Anomura</taxon>
        <taxon>Galatheoidea</taxon>
        <taxon>Porcellanidae</taxon>
        <taxon>Petrolisthes</taxon>
    </lineage>
</organism>
<feature type="compositionally biased region" description="Basic and acidic residues" evidence="7">
    <location>
        <begin position="565"/>
        <end position="586"/>
    </location>
</feature>
<dbReference type="CDD" id="cd10142">
    <property type="entry name" value="HD_SAS6_N"/>
    <property type="match status" value="1"/>
</dbReference>
<keyword evidence="3 6" id="KW-0175">Coiled coil</keyword>
<feature type="compositionally biased region" description="Polar residues" evidence="7">
    <location>
        <begin position="613"/>
        <end position="625"/>
    </location>
</feature>
<feature type="coiled-coil region" evidence="6">
    <location>
        <begin position="180"/>
        <end position="207"/>
    </location>
</feature>
<feature type="coiled-coil region" evidence="6">
    <location>
        <begin position="431"/>
        <end position="476"/>
    </location>
</feature>
<feature type="compositionally biased region" description="Gly residues" evidence="7">
    <location>
        <begin position="643"/>
        <end position="661"/>
    </location>
</feature>
<comment type="caution">
    <text evidence="9">The sequence shown here is derived from an EMBL/GenBank/DDBJ whole genome shotgun (WGS) entry which is preliminary data.</text>
</comment>
<evidence type="ECO:0000259" key="8">
    <source>
        <dbReference type="Pfam" id="PF16531"/>
    </source>
</evidence>
<feature type="compositionally biased region" description="Low complexity" evidence="7">
    <location>
        <begin position="662"/>
        <end position="682"/>
    </location>
</feature>
<sequence length="682" mass="76400">MEGMYTNTTGEVLLDSAVMVHVADIGADHPTSTCRLNLLVKMELKHSASKELLIRVTEEEDPMVLYTCIVREEDYPTLKQRQGLLVNFAAFPYKFVELVTLCTKNHGKESPRFILIFRRSGEGGGATLEVVEPNDLKNLCHVALSLTPAPAHLKLTYLADCCKSLKAEMRARERAGSEKEDKLQKELHRCEEALTRTTREVNRLEAEIGQRDMAAKNQLAQHKSQEKEKMLKVQSDADRRVDRERREVEGRLKQHINQLQRKVDSLTHHNQELTEKKHRAENSAKELHMRLNASEEGLNNYRSDLTQTKRRNARLEQDNRAKIATVRELEGHVIDVERKLKDCDAKLTHLQEIQIRLQQQKSDLEETVKQLEEKVSKKDSSIRLLAADLNKSLHIIKKFQKRIKEETMMGEVQGAAIAKQEIAVTEKDTRISHLNEEVTALSSQVSSLTRERDQLQQELKEAVTKIQEQEKTLQTNEHMISWLNKQLNEVESASALAKRAPLTEVYQPSHQPFSSQPPMHRFMSHSTPLSTVPTPPSITGGWSGPAQSTLSSIRNIGIPPIPEEISPRGSHDSPPGKEAGVTDKENMTGLDPKYLEASRPGVMQVRGLLRAGYSQSTNTQHNVPDQETIGGKRSGMGINKRGIGSGRGGGRGGGTGRGTAVGGNKSRPSTTSQRPSSYFPKT</sequence>
<feature type="domain" description="Spindle assembly abnormal protein 6 N-terminal" evidence="8">
    <location>
        <begin position="38"/>
        <end position="145"/>
    </location>
</feature>
<name>A0AAE1PN24_9EUCA</name>
<evidence type="ECO:0000256" key="6">
    <source>
        <dbReference type="SAM" id="Coils"/>
    </source>
</evidence>
<feature type="compositionally biased region" description="Low complexity" evidence="7">
    <location>
        <begin position="553"/>
        <end position="564"/>
    </location>
</feature>
<feature type="coiled-coil region" evidence="6">
    <location>
        <begin position="347"/>
        <end position="381"/>
    </location>
</feature>
<comment type="subcellular location">
    <subcellularLocation>
        <location evidence="1">Cytoplasm</location>
        <location evidence="1">Cytoskeleton</location>
        <location evidence="1">Microtubule organizing center</location>
        <location evidence="1">Centrosome</location>
    </subcellularLocation>
</comment>
<dbReference type="InterPro" id="IPR032396">
    <property type="entry name" value="SAS-6_N"/>
</dbReference>
<dbReference type="AlphaFoldDB" id="A0AAE1PN24"/>
<keyword evidence="10" id="KW-1185">Reference proteome</keyword>
<evidence type="ECO:0000256" key="1">
    <source>
        <dbReference type="ARBA" id="ARBA00004300"/>
    </source>
</evidence>
<evidence type="ECO:0000313" key="9">
    <source>
        <dbReference type="EMBL" id="KAK4311383.1"/>
    </source>
</evidence>
<protein>
    <recommendedName>
        <fullName evidence="8">Spindle assembly abnormal protein 6 N-terminal domain-containing protein</fullName>
    </recommendedName>
</protein>